<dbReference type="AlphaFoldDB" id="A0A367L3F1"/>
<dbReference type="Proteomes" id="UP000253664">
    <property type="component" value="Unassembled WGS sequence"/>
</dbReference>
<protein>
    <submittedName>
        <fullName evidence="1">Uncharacterized protein</fullName>
    </submittedName>
</protein>
<dbReference type="EMBL" id="LKCN02000017">
    <property type="protein sequence ID" value="RCI08961.1"/>
    <property type="molecule type" value="Genomic_DNA"/>
</dbReference>
<comment type="caution">
    <text evidence="1">The sequence shown here is derived from an EMBL/GenBank/DDBJ whole genome shotgun (WGS) entry which is preliminary data.</text>
</comment>
<sequence length="70" mass="7727">MAASHSACVAVVSRDPIPFNLTLLAVTLQLAPYMCPVRNPYDPITWHFLTCNRTGVSRWASPRLGTLART</sequence>
<evidence type="ECO:0000313" key="1">
    <source>
        <dbReference type="EMBL" id="RCI08961.1"/>
    </source>
</evidence>
<keyword evidence="2" id="KW-1185">Reference proteome</keyword>
<name>A0A367L3F1_9HYPO</name>
<proteinExistence type="predicted"/>
<organism evidence="1 2">
    <name type="scientific">Ophiocordyceps polyrhachis-furcata BCC 54312</name>
    <dbReference type="NCBI Taxonomy" id="1330021"/>
    <lineage>
        <taxon>Eukaryota</taxon>
        <taxon>Fungi</taxon>
        <taxon>Dikarya</taxon>
        <taxon>Ascomycota</taxon>
        <taxon>Pezizomycotina</taxon>
        <taxon>Sordariomycetes</taxon>
        <taxon>Hypocreomycetidae</taxon>
        <taxon>Hypocreales</taxon>
        <taxon>Ophiocordycipitaceae</taxon>
        <taxon>Ophiocordyceps</taxon>
    </lineage>
</organism>
<evidence type="ECO:0000313" key="2">
    <source>
        <dbReference type="Proteomes" id="UP000253664"/>
    </source>
</evidence>
<accession>A0A367L3F1</accession>
<reference evidence="1 2" key="1">
    <citation type="journal article" date="2015" name="BMC Genomics">
        <title>Insights from the genome of Ophiocordyceps polyrhachis-furcata to pathogenicity and host specificity in insect fungi.</title>
        <authorList>
            <person name="Wichadakul D."/>
            <person name="Kobmoo N."/>
            <person name="Ingsriswang S."/>
            <person name="Tangphatsornruang S."/>
            <person name="Chantasingh D."/>
            <person name="Luangsa-ard J.J."/>
            <person name="Eurwilaichitr L."/>
        </authorList>
    </citation>
    <scope>NUCLEOTIDE SEQUENCE [LARGE SCALE GENOMIC DNA]</scope>
    <source>
        <strain evidence="1 2">BCC 54312</strain>
    </source>
</reference>
<gene>
    <name evidence="1" type="ORF">L249_5056</name>
</gene>